<sequence>MPQWKKLKAALGEESDSASETGGEMDIDYLWLSSRSLSRLYFEVGGTVCPGFEIGWVNSIKVCLYYRHRLIGSMFLRDSSLIPNAKKYVKIEWDDDQNHEIDIRDMVAFKSLFDDIVPKKGADYSYDDKKRTTAALSVSPNGHVLTMSIDLGNMPRMKPEVKSVKFSGGRIEIRMEIVSLGPLRQPFEGWSKFVLKKGEDIVGKLTGSFSIEPGTQEFSFDGTIRRGVAGMVTLQGDHFEHCLDHKT</sequence>
<proteinExistence type="predicted"/>
<keyword evidence="2" id="KW-1185">Reference proteome</keyword>
<reference evidence="1 2" key="1">
    <citation type="journal article" date="2021" name="BMC Genomics">
        <title>Telomere-to-telomere genome assembly of asparaginase-producing Trichoderma simmonsii.</title>
        <authorList>
            <person name="Chung D."/>
            <person name="Kwon Y.M."/>
            <person name="Yang Y."/>
        </authorList>
    </citation>
    <scope>NUCLEOTIDE SEQUENCE [LARGE SCALE GENOMIC DNA]</scope>
    <source>
        <strain evidence="1 2">GH-Sj1</strain>
    </source>
</reference>
<dbReference type="Proteomes" id="UP000826661">
    <property type="component" value="Chromosome IV"/>
</dbReference>
<dbReference type="EMBL" id="CP075867">
    <property type="protein sequence ID" value="QYT01369.1"/>
    <property type="molecule type" value="Genomic_DNA"/>
</dbReference>
<evidence type="ECO:0000313" key="1">
    <source>
        <dbReference type="EMBL" id="QYT01369.1"/>
    </source>
</evidence>
<gene>
    <name evidence="1" type="ORF">H0G86_008412</name>
</gene>
<organism evidence="1 2">
    <name type="scientific">Trichoderma simmonsii</name>
    <dbReference type="NCBI Taxonomy" id="1491479"/>
    <lineage>
        <taxon>Eukaryota</taxon>
        <taxon>Fungi</taxon>
        <taxon>Dikarya</taxon>
        <taxon>Ascomycota</taxon>
        <taxon>Pezizomycotina</taxon>
        <taxon>Sordariomycetes</taxon>
        <taxon>Hypocreomycetidae</taxon>
        <taxon>Hypocreales</taxon>
        <taxon>Hypocreaceae</taxon>
        <taxon>Trichoderma</taxon>
    </lineage>
</organism>
<name>A0A8G0LHG0_9HYPO</name>
<dbReference type="AlphaFoldDB" id="A0A8G0LHG0"/>
<evidence type="ECO:0000313" key="2">
    <source>
        <dbReference type="Proteomes" id="UP000826661"/>
    </source>
</evidence>
<accession>A0A8G0LHG0</accession>
<protein>
    <submittedName>
        <fullName evidence="1">Uncharacterized protein</fullName>
    </submittedName>
</protein>